<comment type="caution">
    <text evidence="7">The sequence shown here is derived from an EMBL/GenBank/DDBJ whole genome shotgun (WGS) entry which is preliminary data.</text>
</comment>
<dbReference type="EMBL" id="WTFF01000028">
    <property type="protein sequence ID" value="MBW5481632.1"/>
    <property type="molecule type" value="Genomic_DNA"/>
</dbReference>
<dbReference type="InterPro" id="IPR001962">
    <property type="entry name" value="Asn_synthase"/>
</dbReference>
<reference evidence="7 8" key="1">
    <citation type="submission" date="2019-12" db="EMBL/GenBank/DDBJ databases">
        <title>Genome sequence of Streptomyces bambusae.</title>
        <authorList>
            <person name="Bansal K."/>
            <person name="Choksket S."/>
            <person name="Korpole S."/>
            <person name="Patil P.B."/>
        </authorList>
    </citation>
    <scope>NUCLEOTIDE SEQUENCE [LARGE SCALE GENOMIC DNA]</scope>
    <source>
        <strain evidence="7 8">SK60</strain>
    </source>
</reference>
<comment type="catalytic activity">
    <reaction evidence="4">
        <text>L-aspartate + L-glutamine + ATP + H2O = L-asparagine + L-glutamate + AMP + diphosphate + H(+)</text>
        <dbReference type="Rhea" id="RHEA:12228"/>
        <dbReference type="ChEBI" id="CHEBI:15377"/>
        <dbReference type="ChEBI" id="CHEBI:15378"/>
        <dbReference type="ChEBI" id="CHEBI:29985"/>
        <dbReference type="ChEBI" id="CHEBI:29991"/>
        <dbReference type="ChEBI" id="CHEBI:30616"/>
        <dbReference type="ChEBI" id="CHEBI:33019"/>
        <dbReference type="ChEBI" id="CHEBI:58048"/>
        <dbReference type="ChEBI" id="CHEBI:58359"/>
        <dbReference type="ChEBI" id="CHEBI:456215"/>
        <dbReference type="EC" id="6.3.5.4"/>
    </reaction>
</comment>
<evidence type="ECO:0000256" key="5">
    <source>
        <dbReference type="SAM" id="MobiDB-lite"/>
    </source>
</evidence>
<gene>
    <name evidence="7" type="ORF">GPJ59_06975</name>
</gene>
<evidence type="ECO:0000313" key="7">
    <source>
        <dbReference type="EMBL" id="MBW5481632.1"/>
    </source>
</evidence>
<evidence type="ECO:0000259" key="6">
    <source>
        <dbReference type="Pfam" id="PF00733"/>
    </source>
</evidence>
<evidence type="ECO:0000313" key="8">
    <source>
        <dbReference type="Proteomes" id="UP000812013"/>
    </source>
</evidence>
<dbReference type="Gene3D" id="3.40.50.620">
    <property type="entry name" value="HUPs"/>
    <property type="match status" value="2"/>
</dbReference>
<accession>A0ABS6Z1L6</accession>
<sequence length="607" mass="64914">MPDRGAPFFFVFPDNEAAFAVARHLREDLPGLSSVAHASGRDWIVGRWEPADLLVARAGRTALALMGTFPHTAAGTLTRRAGLLRDPAELDEPALTLPGQFHLLASVDGALRVQGSAYGARRVFHTRTGGTLVAGDRAAALARLADLEPDPAALAVHLLGAPAPLDQRPLWSAVTAVPPGTALLASPDGVPSHRRWHRPPEPGTPMDRGAAGVREALLAAVDVRTAPGGLISTDLSGGLDSTAVCFLAARDSRARLIACTSTGDEAFNEDGRWARWAAEDLPGVEHYILPNEELPTFYDGFDDPGLRLDAPSPLVASRRRVTVLTAKMAARGSRLHLTGNGGDNLFVGLPHHLHALVARHPLLALRRLSGFRALLSWPLAPVVRQLADRRGYRAALAAVSLRDVPEPVSGGPALGWLRQPSVASWLTEDCLRTVERELAAAVPTAEPYGPTPGRHTELAALHRLARDNQAIEDAGRAAGVPMSAPYLDDQVVDAAFSVRVEDRVDPWAYKPLLVRAMDGLVPRRSLSRATKGDGIQDVAAGLYRNRAALTGLWEDSLLGRAGLVDEAELRRLCTAASSPQLRDDRFLATLATEMWLRTTANTQGALA</sequence>
<dbReference type="InterPro" id="IPR051786">
    <property type="entry name" value="ASN_synthetase/amidase"/>
</dbReference>
<dbReference type="SUPFAM" id="SSF52402">
    <property type="entry name" value="Adenine nucleotide alpha hydrolases-like"/>
    <property type="match status" value="1"/>
</dbReference>
<protein>
    <recommendedName>
        <fullName evidence="2">asparagine synthase (glutamine-hydrolyzing)</fullName>
        <ecNumber evidence="2">6.3.5.4</ecNumber>
    </recommendedName>
</protein>
<proteinExistence type="predicted"/>
<organism evidence="7 8">
    <name type="scientific">Streptomyces bambusae</name>
    <dbReference type="NCBI Taxonomy" id="1550616"/>
    <lineage>
        <taxon>Bacteria</taxon>
        <taxon>Bacillati</taxon>
        <taxon>Actinomycetota</taxon>
        <taxon>Actinomycetes</taxon>
        <taxon>Kitasatosporales</taxon>
        <taxon>Streptomycetaceae</taxon>
        <taxon>Streptomyces</taxon>
    </lineage>
</organism>
<keyword evidence="3" id="KW-0061">Asparagine biosynthesis</keyword>
<evidence type="ECO:0000256" key="1">
    <source>
        <dbReference type="ARBA" id="ARBA00005187"/>
    </source>
</evidence>
<evidence type="ECO:0000256" key="4">
    <source>
        <dbReference type="ARBA" id="ARBA00048741"/>
    </source>
</evidence>
<keyword evidence="3" id="KW-0028">Amino-acid biosynthesis</keyword>
<dbReference type="PANTHER" id="PTHR43284">
    <property type="entry name" value="ASPARAGINE SYNTHETASE (GLUTAMINE-HYDROLYZING)"/>
    <property type="match status" value="1"/>
</dbReference>
<dbReference type="Pfam" id="PF00733">
    <property type="entry name" value="Asn_synthase"/>
    <property type="match status" value="1"/>
</dbReference>
<dbReference type="EC" id="6.3.5.4" evidence="2"/>
<dbReference type="Proteomes" id="UP000812013">
    <property type="component" value="Unassembled WGS sequence"/>
</dbReference>
<dbReference type="RefSeq" id="WP_219665573.1">
    <property type="nucleotide sequence ID" value="NZ_WTFF01000028.1"/>
</dbReference>
<feature type="domain" description="Asparagine synthetase" evidence="6">
    <location>
        <begin position="213"/>
        <end position="597"/>
    </location>
</feature>
<comment type="pathway">
    <text evidence="1">Amino-acid biosynthesis; L-asparagine biosynthesis; L-asparagine from L-aspartate (L-Gln route): step 1/1.</text>
</comment>
<evidence type="ECO:0000256" key="3">
    <source>
        <dbReference type="ARBA" id="ARBA00022888"/>
    </source>
</evidence>
<keyword evidence="8" id="KW-1185">Reference proteome</keyword>
<feature type="region of interest" description="Disordered" evidence="5">
    <location>
        <begin position="184"/>
        <end position="207"/>
    </location>
</feature>
<dbReference type="PANTHER" id="PTHR43284:SF1">
    <property type="entry name" value="ASPARAGINE SYNTHETASE"/>
    <property type="match status" value="1"/>
</dbReference>
<evidence type="ECO:0000256" key="2">
    <source>
        <dbReference type="ARBA" id="ARBA00012737"/>
    </source>
</evidence>
<dbReference type="InterPro" id="IPR014729">
    <property type="entry name" value="Rossmann-like_a/b/a_fold"/>
</dbReference>
<name>A0ABS6Z1L6_9ACTN</name>